<feature type="domain" description="Peptidase S26" evidence="8">
    <location>
        <begin position="11"/>
        <end position="178"/>
    </location>
</feature>
<dbReference type="InterPro" id="IPR019757">
    <property type="entry name" value="Pept_S26A_signal_pept_1_Lys-AS"/>
</dbReference>
<dbReference type="Pfam" id="PF10502">
    <property type="entry name" value="Peptidase_S26"/>
    <property type="match status" value="1"/>
</dbReference>
<gene>
    <name evidence="9" type="primary">lepB</name>
    <name evidence="9" type="ORF">HXK00_02445</name>
</gene>
<dbReference type="CDD" id="cd06530">
    <property type="entry name" value="S26_SPase_I"/>
    <property type="match status" value="1"/>
</dbReference>
<reference evidence="9" key="1">
    <citation type="submission" date="2020-04" db="EMBL/GenBank/DDBJ databases">
        <title>Deep metagenomics examines the oral microbiome during advanced dental caries in children, revealing novel taxa and co-occurrences with host molecules.</title>
        <authorList>
            <person name="Baker J.L."/>
            <person name="Morton J.T."/>
            <person name="Dinis M."/>
            <person name="Alvarez R."/>
            <person name="Tran N.C."/>
            <person name="Knight R."/>
            <person name="Edlund A."/>
        </authorList>
    </citation>
    <scope>NUCLEOTIDE SEQUENCE</scope>
    <source>
        <strain evidence="9">JCVI_23_bin.16</strain>
    </source>
</reference>
<dbReference type="Proteomes" id="UP000757900">
    <property type="component" value="Unassembled WGS sequence"/>
</dbReference>
<evidence type="ECO:0000259" key="8">
    <source>
        <dbReference type="Pfam" id="PF10502"/>
    </source>
</evidence>
<name>A0A929MNQ3_ABIDE</name>
<dbReference type="NCBIfam" id="TIGR02227">
    <property type="entry name" value="sigpep_I_bact"/>
    <property type="match status" value="1"/>
</dbReference>
<dbReference type="EC" id="3.4.21.89" evidence="4 7"/>
<dbReference type="InterPro" id="IPR019758">
    <property type="entry name" value="Pept_S26A_signal_pept_1_CS"/>
</dbReference>
<evidence type="ECO:0000256" key="2">
    <source>
        <dbReference type="ARBA" id="ARBA00004401"/>
    </source>
</evidence>
<keyword evidence="7" id="KW-0472">Membrane</keyword>
<evidence type="ECO:0000256" key="3">
    <source>
        <dbReference type="ARBA" id="ARBA00009370"/>
    </source>
</evidence>
<dbReference type="PROSITE" id="PS00760">
    <property type="entry name" value="SPASE_I_2"/>
    <property type="match status" value="1"/>
</dbReference>
<evidence type="ECO:0000256" key="4">
    <source>
        <dbReference type="ARBA" id="ARBA00013208"/>
    </source>
</evidence>
<accession>A0A929MNQ3</accession>
<dbReference type="SUPFAM" id="SSF51306">
    <property type="entry name" value="LexA/Signal peptidase"/>
    <property type="match status" value="1"/>
</dbReference>
<feature type="transmembrane region" description="Helical" evidence="7">
    <location>
        <begin position="13"/>
        <end position="32"/>
    </location>
</feature>
<dbReference type="GO" id="GO:0005886">
    <property type="term" value="C:plasma membrane"/>
    <property type="evidence" value="ECO:0007669"/>
    <property type="project" value="UniProtKB-SubCell"/>
</dbReference>
<sequence>MNIKAIAKEVLEFLVYLIIMVAAVFALRHFVVESFRVDGHSMDYTLQHDERLFMWKLAKIERFDVVVIKAPSDPSKRYIKRVIGVPGDTIEVRDDKLYLNGVATDEPYLDEKVKEYQAANPNGNFTQNFTLAQVAGASTVPEGKYFVLGDNRQNSLDGRSFGFIDANTVEGEADVSYWPLNRLGLLQKYKLNDAGQIVNR</sequence>
<dbReference type="InterPro" id="IPR036286">
    <property type="entry name" value="LexA/Signal_pep-like_sf"/>
</dbReference>
<dbReference type="GO" id="GO:0006465">
    <property type="term" value="P:signal peptide processing"/>
    <property type="evidence" value="ECO:0007669"/>
    <property type="project" value="InterPro"/>
</dbReference>
<keyword evidence="7" id="KW-0812">Transmembrane</keyword>
<evidence type="ECO:0000256" key="6">
    <source>
        <dbReference type="PIRSR" id="PIRSR600223-1"/>
    </source>
</evidence>
<dbReference type="AlphaFoldDB" id="A0A929MNQ3"/>
<comment type="subcellular location">
    <subcellularLocation>
        <location evidence="2">Cell membrane</location>
        <topology evidence="2">Single-pass type II membrane protein</topology>
    </subcellularLocation>
    <subcellularLocation>
        <location evidence="7">Membrane</location>
        <topology evidence="7">Single-pass type II membrane protein</topology>
    </subcellularLocation>
</comment>
<feature type="active site" evidence="6">
    <location>
        <position position="80"/>
    </location>
</feature>
<feature type="active site" evidence="6">
    <location>
        <position position="41"/>
    </location>
</feature>
<proteinExistence type="inferred from homology"/>
<comment type="catalytic activity">
    <reaction evidence="1 7">
        <text>Cleavage of hydrophobic, N-terminal signal or leader sequences from secreted and periplasmic proteins.</text>
        <dbReference type="EC" id="3.4.21.89"/>
    </reaction>
</comment>
<comment type="caution">
    <text evidence="9">The sequence shown here is derived from an EMBL/GenBank/DDBJ whole genome shotgun (WGS) entry which is preliminary data.</text>
</comment>
<dbReference type="PANTHER" id="PTHR43390">
    <property type="entry name" value="SIGNAL PEPTIDASE I"/>
    <property type="match status" value="1"/>
</dbReference>
<organism evidence="9 10">
    <name type="scientific">Abiotrophia defectiva</name>
    <name type="common">Streptococcus defectivus</name>
    <dbReference type="NCBI Taxonomy" id="46125"/>
    <lineage>
        <taxon>Bacteria</taxon>
        <taxon>Bacillati</taxon>
        <taxon>Bacillota</taxon>
        <taxon>Bacilli</taxon>
        <taxon>Lactobacillales</taxon>
        <taxon>Aerococcaceae</taxon>
        <taxon>Abiotrophia</taxon>
    </lineage>
</organism>
<evidence type="ECO:0000256" key="5">
    <source>
        <dbReference type="ARBA" id="ARBA00022801"/>
    </source>
</evidence>
<dbReference type="GO" id="GO:0004252">
    <property type="term" value="F:serine-type endopeptidase activity"/>
    <property type="evidence" value="ECO:0007669"/>
    <property type="project" value="InterPro"/>
</dbReference>
<dbReference type="PANTHER" id="PTHR43390:SF1">
    <property type="entry name" value="CHLOROPLAST PROCESSING PEPTIDASE"/>
    <property type="match status" value="1"/>
</dbReference>
<dbReference type="GO" id="GO:0009003">
    <property type="term" value="F:signal peptidase activity"/>
    <property type="evidence" value="ECO:0007669"/>
    <property type="project" value="UniProtKB-EC"/>
</dbReference>
<dbReference type="Gene3D" id="2.10.109.10">
    <property type="entry name" value="Umud Fragment, subunit A"/>
    <property type="match status" value="1"/>
</dbReference>
<evidence type="ECO:0000313" key="9">
    <source>
        <dbReference type="EMBL" id="MBF0934487.1"/>
    </source>
</evidence>
<dbReference type="InterPro" id="IPR019533">
    <property type="entry name" value="Peptidase_S26"/>
</dbReference>
<dbReference type="EMBL" id="JABZFV010000027">
    <property type="protein sequence ID" value="MBF0934487.1"/>
    <property type="molecule type" value="Genomic_DNA"/>
</dbReference>
<dbReference type="InterPro" id="IPR000223">
    <property type="entry name" value="Pept_S26A_signal_pept_1"/>
</dbReference>
<evidence type="ECO:0000256" key="1">
    <source>
        <dbReference type="ARBA" id="ARBA00000677"/>
    </source>
</evidence>
<evidence type="ECO:0000256" key="7">
    <source>
        <dbReference type="RuleBase" id="RU362042"/>
    </source>
</evidence>
<keyword evidence="7" id="KW-0645">Protease</keyword>
<keyword evidence="5 7" id="KW-0378">Hydrolase</keyword>
<keyword evidence="7" id="KW-1133">Transmembrane helix</keyword>
<dbReference type="PRINTS" id="PR00727">
    <property type="entry name" value="LEADERPTASE"/>
</dbReference>
<protein>
    <recommendedName>
        <fullName evidence="4 7">Signal peptidase I</fullName>
        <ecNumber evidence="4 7">3.4.21.89</ecNumber>
    </recommendedName>
</protein>
<evidence type="ECO:0000313" key="10">
    <source>
        <dbReference type="Proteomes" id="UP000757900"/>
    </source>
</evidence>
<comment type="similarity">
    <text evidence="3 7">Belongs to the peptidase S26 family.</text>
</comment>
<dbReference type="PROSITE" id="PS00761">
    <property type="entry name" value="SPASE_I_3"/>
    <property type="match status" value="1"/>
</dbReference>